<evidence type="ECO:0000256" key="1">
    <source>
        <dbReference type="ARBA" id="ARBA00004571"/>
    </source>
</evidence>
<dbReference type="SUPFAM" id="SSF49464">
    <property type="entry name" value="Carboxypeptidase regulatory domain-like"/>
    <property type="match status" value="1"/>
</dbReference>
<evidence type="ECO:0000313" key="12">
    <source>
        <dbReference type="EMBL" id="RGS04044.1"/>
    </source>
</evidence>
<keyword evidence="3" id="KW-1134">Transmembrane beta strand</keyword>
<feature type="signal peptide" evidence="8">
    <location>
        <begin position="1"/>
        <end position="21"/>
    </location>
</feature>
<dbReference type="InterPro" id="IPR012910">
    <property type="entry name" value="Plug_dom"/>
</dbReference>
<evidence type="ECO:0000313" key="14">
    <source>
        <dbReference type="Proteomes" id="UP000260862"/>
    </source>
</evidence>
<evidence type="ECO:0000313" key="15">
    <source>
        <dbReference type="Proteomes" id="UP000285750"/>
    </source>
</evidence>
<keyword evidence="10" id="KW-0675">Receptor</keyword>
<evidence type="ECO:0000259" key="9">
    <source>
        <dbReference type="Pfam" id="PF07715"/>
    </source>
</evidence>
<dbReference type="Proteomes" id="UP000285750">
    <property type="component" value="Unassembled WGS sequence"/>
</dbReference>
<dbReference type="EMBL" id="QRUY01000038">
    <property type="protein sequence ID" value="RGS04044.1"/>
    <property type="molecule type" value="Genomic_DNA"/>
</dbReference>
<reference evidence="13 14" key="1">
    <citation type="submission" date="2018-08" db="EMBL/GenBank/DDBJ databases">
        <title>A genome reference for cultivated species of the human gut microbiota.</title>
        <authorList>
            <person name="Zou Y."/>
            <person name="Xue W."/>
            <person name="Luo G."/>
        </authorList>
    </citation>
    <scope>NUCLEOTIDE SEQUENCE [LARGE SCALE GENOMIC DNA]</scope>
    <source>
        <strain evidence="12 15">AF24-16AC</strain>
        <strain evidence="11 13">OM08-14</strain>
        <strain evidence="10 14">TF10-3AC</strain>
    </source>
</reference>
<dbReference type="Pfam" id="PF07715">
    <property type="entry name" value="Plug"/>
    <property type="match status" value="1"/>
</dbReference>
<dbReference type="PANTHER" id="PTHR30069:SF29">
    <property type="entry name" value="HEMOGLOBIN AND HEMOGLOBIN-HAPTOGLOBIN-BINDING PROTEIN 1-RELATED"/>
    <property type="match status" value="1"/>
</dbReference>
<organism evidence="10 14">
    <name type="scientific">Phocaeicola plebeius</name>
    <dbReference type="NCBI Taxonomy" id="310297"/>
    <lineage>
        <taxon>Bacteria</taxon>
        <taxon>Pseudomonadati</taxon>
        <taxon>Bacteroidota</taxon>
        <taxon>Bacteroidia</taxon>
        <taxon>Bacteroidales</taxon>
        <taxon>Bacteroidaceae</taxon>
        <taxon>Phocaeicola</taxon>
    </lineage>
</organism>
<keyword evidence="6" id="KW-0472">Membrane</keyword>
<gene>
    <name evidence="12" type="ORF">DWY14_13765</name>
    <name evidence="11" type="ORF">DXC17_13580</name>
    <name evidence="10" type="ORF">DXD04_04670</name>
</gene>
<keyword evidence="2" id="KW-0813">Transport</keyword>
<proteinExistence type="predicted"/>
<evidence type="ECO:0000313" key="13">
    <source>
        <dbReference type="Proteomes" id="UP000260780"/>
    </source>
</evidence>
<dbReference type="InterPro" id="IPR008969">
    <property type="entry name" value="CarboxyPept-like_regulatory"/>
</dbReference>
<evidence type="ECO:0000256" key="6">
    <source>
        <dbReference type="ARBA" id="ARBA00023136"/>
    </source>
</evidence>
<evidence type="ECO:0000256" key="7">
    <source>
        <dbReference type="ARBA" id="ARBA00023237"/>
    </source>
</evidence>
<dbReference type="Gene3D" id="2.40.170.20">
    <property type="entry name" value="TonB-dependent receptor, beta-barrel domain"/>
    <property type="match status" value="1"/>
</dbReference>
<dbReference type="RefSeq" id="WP_117671294.1">
    <property type="nucleotide sequence ID" value="NZ_CABOGR010000006.1"/>
</dbReference>
<keyword evidence="14" id="KW-1185">Reference proteome</keyword>
<dbReference type="GO" id="GO:0009279">
    <property type="term" value="C:cell outer membrane"/>
    <property type="evidence" value="ECO:0007669"/>
    <property type="project" value="UniProtKB-SubCell"/>
</dbReference>
<evidence type="ECO:0000313" key="10">
    <source>
        <dbReference type="EMBL" id="RGK57213.1"/>
    </source>
</evidence>
<dbReference type="AlphaFoldDB" id="A0A3E4N4Z8"/>
<evidence type="ECO:0000256" key="3">
    <source>
        <dbReference type="ARBA" id="ARBA00022452"/>
    </source>
</evidence>
<keyword evidence="5 8" id="KW-0732">Signal</keyword>
<feature type="domain" description="TonB-dependent receptor plug" evidence="9">
    <location>
        <begin position="196"/>
        <end position="287"/>
    </location>
</feature>
<dbReference type="GO" id="GO:0044718">
    <property type="term" value="P:siderophore transmembrane transport"/>
    <property type="evidence" value="ECO:0007669"/>
    <property type="project" value="TreeGrafter"/>
</dbReference>
<dbReference type="Proteomes" id="UP000260862">
    <property type="component" value="Unassembled WGS sequence"/>
</dbReference>
<name>A0A3E4N4Z8_9BACT</name>
<evidence type="ECO:0000256" key="8">
    <source>
        <dbReference type="SAM" id="SignalP"/>
    </source>
</evidence>
<dbReference type="InterPro" id="IPR037066">
    <property type="entry name" value="Plug_dom_sf"/>
</dbReference>
<dbReference type="InterPro" id="IPR039426">
    <property type="entry name" value="TonB-dep_rcpt-like"/>
</dbReference>
<comment type="subcellular location">
    <subcellularLocation>
        <location evidence="1">Cell outer membrane</location>
        <topology evidence="1">Multi-pass membrane protein</topology>
    </subcellularLocation>
</comment>
<dbReference type="GO" id="GO:0015344">
    <property type="term" value="F:siderophore uptake transmembrane transporter activity"/>
    <property type="evidence" value="ECO:0007669"/>
    <property type="project" value="TreeGrafter"/>
</dbReference>
<keyword evidence="4" id="KW-0812">Transmembrane</keyword>
<dbReference type="PANTHER" id="PTHR30069">
    <property type="entry name" value="TONB-DEPENDENT OUTER MEMBRANE RECEPTOR"/>
    <property type="match status" value="1"/>
</dbReference>
<dbReference type="EMBL" id="QSTF01000044">
    <property type="protein sequence ID" value="RGM36414.1"/>
    <property type="molecule type" value="Genomic_DNA"/>
</dbReference>
<feature type="chain" id="PRO_5041810536" evidence="8">
    <location>
        <begin position="22"/>
        <end position="857"/>
    </location>
</feature>
<sequence length="857" mass="98044">MKRIISLLFLAFLVDASSLYAQHRVTLEDMMGQVKQVYPVSFVYDASIRLDIPYTGKKLGMVSLESTLETLFHHTNIKWEIDGSHVILKKLLTYTLSGYVYQDNGETVVNATVWDMTSNVGTLTNEHGFYSLTLSEGRHKIRFSHIGSGEHLENVTLGGNKSKNITLKSDYQLNEVVVTADLNSPLHTTQTGKVSLTAKDFVNGNNFMSSPDVVKKLQGLSGVAGGTELISGLYVHGGNNDDNLFLLDGTSLYQVNHAGGLFSAFNTDIIKNIDFYKSGFPARYGGRLSSVVDVRTNDGDMKEYHGSFTLGLLEGRIQFEGPIVKDHTSFNVAMRRTWMDLLTAPAIAIMNTSRRNKQNVRYAFHDINAKVTHVFSEKSRADISLYSGNDLFKFRHKEYLFDPEPTNIDKFNLQWGNFTASANWKYIFSHNMFVNITGVYTHNRSRFDYLSEERLGYIEGTKGGIVKEQNNHSTINDFGYRMEFDYRPNSWNHIRFGSNYIRHLFVPQNYYSKYDSTSQDELIEKVDSRYKSNEFTLYAEDEMTLCKGVKLNGGLHYTLFGISGTKYHSIEPRAAINFRLCDKASLKVSYTEMSQFMHQLSATYLNLPTDYWVPSTARITPMKARQYAAGVYTRLPYNIRWSVEGFYKTMDNLIEYDGNSGMLNPMADRWEEEVRTGKGKAYGMETDIRYSNGKTSVDASYTLSWSKRFFPDFHSSWYPDKFDNRHRFSVNIGHKFNERIDVYVSWNYHSGNRMTIPTQQVDAPVIPGVEKANEGMMIYEMPNNVSLPAYHRLDLGINFRKTTKRGFERIWNISLYNAYCRMNPLYATVRQNPDGTFVGKAHGVFPIIPSFSYTLKF</sequence>
<comment type="caution">
    <text evidence="10">The sequence shown here is derived from an EMBL/GenBank/DDBJ whole genome shotgun (WGS) entry which is preliminary data.</text>
</comment>
<dbReference type="Gene3D" id="3.55.50.30">
    <property type="match status" value="1"/>
</dbReference>
<dbReference type="STRING" id="310297.BHV76_02425"/>
<keyword evidence="7" id="KW-0998">Cell outer membrane</keyword>
<dbReference type="EMBL" id="QSQT01000006">
    <property type="protein sequence ID" value="RGK57213.1"/>
    <property type="molecule type" value="Genomic_DNA"/>
</dbReference>
<evidence type="ECO:0000256" key="2">
    <source>
        <dbReference type="ARBA" id="ARBA00022448"/>
    </source>
</evidence>
<evidence type="ECO:0000313" key="11">
    <source>
        <dbReference type="EMBL" id="RGM36414.1"/>
    </source>
</evidence>
<dbReference type="Pfam" id="PF13715">
    <property type="entry name" value="CarbopepD_reg_2"/>
    <property type="match status" value="1"/>
</dbReference>
<protein>
    <submittedName>
        <fullName evidence="10">TonB-dependent receptor</fullName>
    </submittedName>
</protein>
<dbReference type="SUPFAM" id="SSF56935">
    <property type="entry name" value="Porins"/>
    <property type="match status" value="1"/>
</dbReference>
<evidence type="ECO:0000256" key="4">
    <source>
        <dbReference type="ARBA" id="ARBA00022692"/>
    </source>
</evidence>
<dbReference type="InterPro" id="IPR036942">
    <property type="entry name" value="Beta-barrel_TonB_sf"/>
</dbReference>
<evidence type="ECO:0000256" key="5">
    <source>
        <dbReference type="ARBA" id="ARBA00022729"/>
    </source>
</evidence>
<accession>A0A3E4N4Z8</accession>
<dbReference type="Gene3D" id="2.170.130.10">
    <property type="entry name" value="TonB-dependent receptor, plug domain"/>
    <property type="match status" value="1"/>
</dbReference>
<dbReference type="Proteomes" id="UP000260780">
    <property type="component" value="Unassembled WGS sequence"/>
</dbReference>
<dbReference type="Gene3D" id="2.60.40.1120">
    <property type="entry name" value="Carboxypeptidase-like, regulatory domain"/>
    <property type="match status" value="1"/>
</dbReference>